<comment type="caution">
    <text evidence="6">Lacks conserved residue(s) required for the propagation of feature annotation.</text>
</comment>
<evidence type="ECO:0000256" key="3">
    <source>
        <dbReference type="ARBA" id="ARBA00022536"/>
    </source>
</evidence>
<feature type="disulfide bond" evidence="6">
    <location>
        <begin position="47"/>
        <end position="56"/>
    </location>
</feature>
<keyword evidence="2" id="KW-0964">Secreted</keyword>
<keyword evidence="3 6" id="KW-0245">EGF-like domain</keyword>
<name>A0A9D4FG06_DREPO</name>
<evidence type="ECO:0000313" key="10">
    <source>
        <dbReference type="EMBL" id="KAH3798354.1"/>
    </source>
</evidence>
<evidence type="ECO:0000313" key="11">
    <source>
        <dbReference type="Proteomes" id="UP000828390"/>
    </source>
</evidence>
<protein>
    <recommendedName>
        <fullName evidence="9">EGF-like domain-containing protein</fullName>
    </recommendedName>
</protein>
<dbReference type="EMBL" id="JAIWYP010000007">
    <property type="protein sequence ID" value="KAH3798354.1"/>
    <property type="molecule type" value="Genomic_DNA"/>
</dbReference>
<reference evidence="10" key="2">
    <citation type="submission" date="2020-11" db="EMBL/GenBank/DDBJ databases">
        <authorList>
            <person name="McCartney M.A."/>
            <person name="Auch B."/>
            <person name="Kono T."/>
            <person name="Mallez S."/>
            <person name="Becker A."/>
            <person name="Gohl D.M."/>
            <person name="Silverstein K.A.T."/>
            <person name="Koren S."/>
            <person name="Bechman K.B."/>
            <person name="Herman A."/>
            <person name="Abrahante J.E."/>
            <person name="Garbe J."/>
        </authorList>
    </citation>
    <scope>NUCLEOTIDE SEQUENCE</scope>
    <source>
        <strain evidence="10">Duluth1</strain>
        <tissue evidence="10">Whole animal</tissue>
    </source>
</reference>
<reference evidence="10" key="1">
    <citation type="journal article" date="2019" name="bioRxiv">
        <title>The Genome of the Zebra Mussel, Dreissena polymorpha: A Resource for Invasive Species Research.</title>
        <authorList>
            <person name="McCartney M.A."/>
            <person name="Auch B."/>
            <person name="Kono T."/>
            <person name="Mallez S."/>
            <person name="Zhang Y."/>
            <person name="Obille A."/>
            <person name="Becker A."/>
            <person name="Abrahante J.E."/>
            <person name="Garbe J."/>
            <person name="Badalamenti J.P."/>
            <person name="Herman A."/>
            <person name="Mangelson H."/>
            <person name="Liachko I."/>
            <person name="Sullivan S."/>
            <person name="Sone E.D."/>
            <person name="Koren S."/>
            <person name="Silverstein K.A.T."/>
            <person name="Beckman K.B."/>
            <person name="Gohl D.M."/>
        </authorList>
    </citation>
    <scope>NUCLEOTIDE SEQUENCE</scope>
    <source>
        <strain evidence="10">Duluth1</strain>
        <tissue evidence="10">Whole animal</tissue>
    </source>
</reference>
<dbReference type="GO" id="GO:0005576">
    <property type="term" value="C:extracellular region"/>
    <property type="evidence" value="ECO:0007669"/>
    <property type="project" value="UniProtKB-SubCell"/>
</dbReference>
<keyword evidence="7" id="KW-0472">Membrane</keyword>
<dbReference type="PROSITE" id="PS00022">
    <property type="entry name" value="EGF_1"/>
    <property type="match status" value="1"/>
</dbReference>
<dbReference type="GO" id="GO:0008284">
    <property type="term" value="P:positive regulation of cell population proliferation"/>
    <property type="evidence" value="ECO:0007669"/>
    <property type="project" value="TreeGrafter"/>
</dbReference>
<gene>
    <name evidence="10" type="ORF">DPMN_151953</name>
</gene>
<keyword evidence="7" id="KW-0812">Transmembrane</keyword>
<feature type="domain" description="EGF-like" evidence="9">
    <location>
        <begin position="19"/>
        <end position="57"/>
    </location>
</feature>
<evidence type="ECO:0000256" key="1">
    <source>
        <dbReference type="ARBA" id="ARBA00004613"/>
    </source>
</evidence>
<sequence>MNSRMYITFLVLISLAETFASVCSRCLNNSTCRTVTSEHVTMNTCVCRHGYFGSRCESHVKLMMSAYSDESVTLQVELIYRSFAGKEETLLESKTKRPGVNTFVPDVSDPIDDIGISVHYWPADKSGSCNIQPIRITPDDHVTIYGLRAQTAYNLCPQVGHQDWCIRTLDEHSDSNCVTIVTKQKHIFLNTALLYTIIAGSIAVVGLVILVIIFIIAWRSRYFSQLICIKRKRQTFRQRRNKRRKAKKSEIQMTNLFNGASSHSFVEAYQIPETDNLATGLLNPELSRTPGSGMNGHGINIHAPKSPGKPLHQLVQNMSRGYVEYSAANEQAIPLSAVINYGEGPDDLQYSPYSSYDDLT</sequence>
<dbReference type="PROSITE" id="PS01186">
    <property type="entry name" value="EGF_2"/>
    <property type="match status" value="1"/>
</dbReference>
<evidence type="ECO:0000256" key="6">
    <source>
        <dbReference type="PROSITE-ProRule" id="PRU00076"/>
    </source>
</evidence>
<comment type="subcellular location">
    <subcellularLocation>
        <location evidence="1">Secreted</location>
    </subcellularLocation>
</comment>
<feature type="transmembrane region" description="Helical" evidence="7">
    <location>
        <begin position="192"/>
        <end position="217"/>
    </location>
</feature>
<evidence type="ECO:0000259" key="9">
    <source>
        <dbReference type="PROSITE" id="PS50026"/>
    </source>
</evidence>
<keyword evidence="7" id="KW-1133">Transmembrane helix</keyword>
<dbReference type="PANTHER" id="PTHR10740">
    <property type="entry name" value="TRANSFORMING GROWTH FACTOR ALPHA"/>
    <property type="match status" value="1"/>
</dbReference>
<keyword evidence="11" id="KW-1185">Reference proteome</keyword>
<dbReference type="Gene3D" id="2.10.25.10">
    <property type="entry name" value="Laminin"/>
    <property type="match status" value="1"/>
</dbReference>
<dbReference type="Proteomes" id="UP000828390">
    <property type="component" value="Unassembled WGS sequence"/>
</dbReference>
<dbReference type="SUPFAM" id="SSF57196">
    <property type="entry name" value="EGF/Laminin"/>
    <property type="match status" value="1"/>
</dbReference>
<dbReference type="GO" id="GO:0045840">
    <property type="term" value="P:positive regulation of mitotic nuclear division"/>
    <property type="evidence" value="ECO:0007669"/>
    <property type="project" value="TreeGrafter"/>
</dbReference>
<evidence type="ECO:0000256" key="2">
    <source>
        <dbReference type="ARBA" id="ARBA00022525"/>
    </source>
</evidence>
<dbReference type="AlphaFoldDB" id="A0A9D4FG06"/>
<dbReference type="PROSITE" id="PS50026">
    <property type="entry name" value="EGF_3"/>
    <property type="match status" value="1"/>
</dbReference>
<keyword evidence="5 6" id="KW-1015">Disulfide bond</keyword>
<dbReference type="GO" id="GO:0007173">
    <property type="term" value="P:epidermal growth factor receptor signaling pathway"/>
    <property type="evidence" value="ECO:0007669"/>
    <property type="project" value="TreeGrafter"/>
</dbReference>
<feature type="signal peptide" evidence="8">
    <location>
        <begin position="1"/>
        <end position="20"/>
    </location>
</feature>
<dbReference type="PANTHER" id="PTHR10740:SF14">
    <property type="entry name" value="EGF-LIKE DOMAIN-CONTAINING PROTEIN"/>
    <property type="match status" value="1"/>
</dbReference>
<accession>A0A9D4FG06</accession>
<evidence type="ECO:0000256" key="4">
    <source>
        <dbReference type="ARBA" id="ARBA00022729"/>
    </source>
</evidence>
<keyword evidence="4 8" id="KW-0732">Signal</keyword>
<comment type="caution">
    <text evidence="10">The sequence shown here is derived from an EMBL/GenBank/DDBJ whole genome shotgun (WGS) entry which is preliminary data.</text>
</comment>
<dbReference type="InterPro" id="IPR000742">
    <property type="entry name" value="EGF"/>
</dbReference>
<evidence type="ECO:0000256" key="8">
    <source>
        <dbReference type="SAM" id="SignalP"/>
    </source>
</evidence>
<proteinExistence type="predicted"/>
<organism evidence="10 11">
    <name type="scientific">Dreissena polymorpha</name>
    <name type="common">Zebra mussel</name>
    <name type="synonym">Mytilus polymorpha</name>
    <dbReference type="NCBI Taxonomy" id="45954"/>
    <lineage>
        <taxon>Eukaryota</taxon>
        <taxon>Metazoa</taxon>
        <taxon>Spiralia</taxon>
        <taxon>Lophotrochozoa</taxon>
        <taxon>Mollusca</taxon>
        <taxon>Bivalvia</taxon>
        <taxon>Autobranchia</taxon>
        <taxon>Heteroconchia</taxon>
        <taxon>Euheterodonta</taxon>
        <taxon>Imparidentia</taxon>
        <taxon>Neoheterodontei</taxon>
        <taxon>Myida</taxon>
        <taxon>Dreissenoidea</taxon>
        <taxon>Dreissenidae</taxon>
        <taxon>Dreissena</taxon>
    </lineage>
</organism>
<feature type="chain" id="PRO_5039611970" description="EGF-like domain-containing protein" evidence="8">
    <location>
        <begin position="21"/>
        <end position="360"/>
    </location>
</feature>
<evidence type="ECO:0000256" key="5">
    <source>
        <dbReference type="ARBA" id="ARBA00023157"/>
    </source>
</evidence>
<evidence type="ECO:0000256" key="7">
    <source>
        <dbReference type="SAM" id="Phobius"/>
    </source>
</evidence>